<reference evidence="6 7" key="1">
    <citation type="submission" date="2020-11" db="EMBL/GenBank/DDBJ databases">
        <authorList>
            <person name="Wallbank WR R."/>
            <person name="Pardo Diaz C."/>
            <person name="Kozak K."/>
            <person name="Martin S."/>
            <person name="Jiggins C."/>
            <person name="Moest M."/>
            <person name="Warren A I."/>
            <person name="Generalovic N T."/>
            <person name="Byers J.R.P. K."/>
            <person name="Montejo-Kovacevich G."/>
            <person name="Yen C E."/>
        </authorList>
    </citation>
    <scope>NUCLEOTIDE SEQUENCE [LARGE SCALE GENOMIC DNA]</scope>
</reference>
<evidence type="ECO:0000256" key="4">
    <source>
        <dbReference type="ARBA" id="ARBA00022679"/>
    </source>
</evidence>
<gene>
    <name evidence="6" type="ORF">HERILL_LOCUS10848</name>
</gene>
<protein>
    <recommendedName>
        <fullName evidence="8">Alanine aminotransferase</fullName>
    </recommendedName>
</protein>
<evidence type="ECO:0000313" key="7">
    <source>
        <dbReference type="Proteomes" id="UP000594454"/>
    </source>
</evidence>
<evidence type="ECO:0000313" key="6">
    <source>
        <dbReference type="EMBL" id="CAD7088201.1"/>
    </source>
</evidence>
<dbReference type="GO" id="GO:0008483">
    <property type="term" value="F:transaminase activity"/>
    <property type="evidence" value="ECO:0007669"/>
    <property type="project" value="UniProtKB-KW"/>
</dbReference>
<dbReference type="EMBL" id="LR899012">
    <property type="protein sequence ID" value="CAD7088201.1"/>
    <property type="molecule type" value="Genomic_DNA"/>
</dbReference>
<dbReference type="InterPro" id="IPR015422">
    <property type="entry name" value="PyrdxlP-dep_Trfase_small"/>
</dbReference>
<name>A0A7R8YZY0_HERIL</name>
<organism evidence="6 7">
    <name type="scientific">Hermetia illucens</name>
    <name type="common">Black soldier fly</name>
    <dbReference type="NCBI Taxonomy" id="343691"/>
    <lineage>
        <taxon>Eukaryota</taxon>
        <taxon>Metazoa</taxon>
        <taxon>Ecdysozoa</taxon>
        <taxon>Arthropoda</taxon>
        <taxon>Hexapoda</taxon>
        <taxon>Insecta</taxon>
        <taxon>Pterygota</taxon>
        <taxon>Neoptera</taxon>
        <taxon>Endopterygota</taxon>
        <taxon>Diptera</taxon>
        <taxon>Brachycera</taxon>
        <taxon>Stratiomyomorpha</taxon>
        <taxon>Stratiomyidae</taxon>
        <taxon>Hermetiinae</taxon>
        <taxon>Hermetia</taxon>
    </lineage>
</organism>
<dbReference type="Gene3D" id="3.90.1150.10">
    <property type="entry name" value="Aspartate Aminotransferase, domain 1"/>
    <property type="match status" value="1"/>
</dbReference>
<dbReference type="FunFam" id="3.90.1150.10:FF:000151">
    <property type="entry name" value="Alanine aminotransferase 2"/>
    <property type="match status" value="1"/>
</dbReference>
<keyword evidence="4" id="KW-0808">Transferase</keyword>
<keyword evidence="7" id="KW-1185">Reference proteome</keyword>
<evidence type="ECO:0000256" key="5">
    <source>
        <dbReference type="ARBA" id="ARBA00022898"/>
    </source>
</evidence>
<proteinExistence type="predicted"/>
<comment type="cofactor">
    <cofactor evidence="1">
        <name>pyridoxal 5'-phosphate</name>
        <dbReference type="ChEBI" id="CHEBI:597326"/>
    </cofactor>
</comment>
<dbReference type="AlphaFoldDB" id="A0A7R8YZY0"/>
<keyword evidence="3" id="KW-0032">Aminotransferase</keyword>
<evidence type="ECO:0000256" key="2">
    <source>
        <dbReference type="ARBA" id="ARBA00011738"/>
    </source>
</evidence>
<evidence type="ECO:0000256" key="1">
    <source>
        <dbReference type="ARBA" id="ARBA00001933"/>
    </source>
</evidence>
<evidence type="ECO:0008006" key="8">
    <source>
        <dbReference type="Google" id="ProtNLM"/>
    </source>
</evidence>
<evidence type="ECO:0000256" key="3">
    <source>
        <dbReference type="ARBA" id="ARBA00022576"/>
    </source>
</evidence>
<dbReference type="InterPro" id="IPR045088">
    <property type="entry name" value="ALAT1/2-like"/>
</dbReference>
<dbReference type="PANTHER" id="PTHR11751">
    <property type="entry name" value="ALANINE AMINOTRANSFERASE"/>
    <property type="match status" value="1"/>
</dbReference>
<comment type="subunit">
    <text evidence="2">Homodimer.</text>
</comment>
<keyword evidence="5" id="KW-0663">Pyridoxal phosphate</keyword>
<dbReference type="InterPro" id="IPR015424">
    <property type="entry name" value="PyrdxlP-dep_Trfase"/>
</dbReference>
<dbReference type="OrthoDB" id="1732682at2759"/>
<dbReference type="PANTHER" id="PTHR11751:SF29">
    <property type="entry name" value="ALANINE TRANSAMINASE"/>
    <property type="match status" value="1"/>
</dbReference>
<dbReference type="InParanoid" id="A0A7R8YZY0"/>
<accession>A0A7R8YZY0</accession>
<dbReference type="Proteomes" id="UP000594454">
    <property type="component" value="Chromosome 4"/>
</dbReference>
<dbReference type="SUPFAM" id="SSF53383">
    <property type="entry name" value="PLP-dependent transferases"/>
    <property type="match status" value="1"/>
</dbReference>
<sequence>MEEKAKVLKSLKERAQLVHEVLNAFQGFSCTIIQGPMYEFPQFKLPPKVIELANECGMSPDQFYAFDLLENTGVCIVPGSGFGQKPGTYHFRTKILPKIDKLKIMLEKIKSFHIDFIAKHN</sequence>